<proteinExistence type="predicted"/>
<keyword evidence="2" id="KW-0812">Transmembrane</keyword>
<sequence>MIENDRKRKKNNYMSRTSYSNQGSEKLKKYWNSTETAKNYVNIASVLAGFAFTAVVLVVQSTIPMPNNTLLRDWSSIAFLIGFFGCVVSSFTFSVIVGEEEIFPRSFALMLLAGGGFAISGIYLFWGLAILIKLFLTADIASVSKWIFGGSLILIPMYLISSAADILIANKLYNNRQETISKKKYFYLFIAGYFPILVGIFFQFILSRQPVSSFSPIFNLSIIFSLALIILGNAIAFWVSHKNDSFRLDFIPILFWIFLHSCIFGLLTILLQ</sequence>
<name>A0A3N6PP08_9CYAN</name>
<reference evidence="3 4" key="1">
    <citation type="journal article" date="2018" name="ACS Chem. Biol.">
        <title>Ketoreductase domain dysfunction expands chemodiversity: malyngamide biosynthesis in the cyanobacterium Okeania hirsuta.</title>
        <authorList>
            <person name="Moss N.A."/>
            <person name="Leao T."/>
            <person name="Rankin M."/>
            <person name="McCullough T.M."/>
            <person name="Qu P."/>
            <person name="Korobeynikov A."/>
            <person name="Smith J.L."/>
            <person name="Gerwick L."/>
            <person name="Gerwick W.H."/>
        </authorList>
    </citation>
    <scope>NUCLEOTIDE SEQUENCE [LARGE SCALE GENOMIC DNA]</scope>
    <source>
        <strain evidence="3 4">PAB10Feb10-1</strain>
    </source>
</reference>
<gene>
    <name evidence="3" type="ORF">D5R40_21280</name>
</gene>
<dbReference type="Proteomes" id="UP000269154">
    <property type="component" value="Unassembled WGS sequence"/>
</dbReference>
<keyword evidence="2" id="KW-0472">Membrane</keyword>
<dbReference type="RefSeq" id="WP_124147242.1">
    <property type="nucleotide sequence ID" value="NZ_CAWOKI010000247.1"/>
</dbReference>
<feature type="transmembrane region" description="Helical" evidence="2">
    <location>
        <begin position="40"/>
        <end position="63"/>
    </location>
</feature>
<feature type="transmembrane region" description="Helical" evidence="2">
    <location>
        <begin position="75"/>
        <end position="97"/>
    </location>
</feature>
<feature type="transmembrane region" description="Helical" evidence="2">
    <location>
        <begin position="109"/>
        <end position="132"/>
    </location>
</feature>
<comment type="caution">
    <text evidence="3">The sequence shown here is derived from an EMBL/GenBank/DDBJ whole genome shotgun (WGS) entry which is preliminary data.</text>
</comment>
<keyword evidence="4" id="KW-1185">Reference proteome</keyword>
<feature type="transmembrane region" description="Helical" evidence="2">
    <location>
        <begin position="251"/>
        <end position="271"/>
    </location>
</feature>
<feature type="transmembrane region" description="Helical" evidence="2">
    <location>
        <begin position="217"/>
        <end position="239"/>
    </location>
</feature>
<feature type="transmembrane region" description="Helical" evidence="2">
    <location>
        <begin position="152"/>
        <end position="173"/>
    </location>
</feature>
<evidence type="ECO:0000313" key="3">
    <source>
        <dbReference type="EMBL" id="RQH33747.1"/>
    </source>
</evidence>
<accession>A0A3N6PP08</accession>
<dbReference type="EMBL" id="RCBY01000141">
    <property type="protein sequence ID" value="RQH33747.1"/>
    <property type="molecule type" value="Genomic_DNA"/>
</dbReference>
<feature type="transmembrane region" description="Helical" evidence="2">
    <location>
        <begin position="185"/>
        <end position="205"/>
    </location>
</feature>
<evidence type="ECO:0000256" key="2">
    <source>
        <dbReference type="SAM" id="Phobius"/>
    </source>
</evidence>
<feature type="region of interest" description="Disordered" evidence="1">
    <location>
        <begin position="1"/>
        <end position="20"/>
    </location>
</feature>
<organism evidence="3 4">
    <name type="scientific">Okeania hirsuta</name>
    <dbReference type="NCBI Taxonomy" id="1458930"/>
    <lineage>
        <taxon>Bacteria</taxon>
        <taxon>Bacillati</taxon>
        <taxon>Cyanobacteriota</taxon>
        <taxon>Cyanophyceae</taxon>
        <taxon>Oscillatoriophycideae</taxon>
        <taxon>Oscillatoriales</taxon>
        <taxon>Microcoleaceae</taxon>
        <taxon>Okeania</taxon>
    </lineage>
</organism>
<evidence type="ECO:0000256" key="1">
    <source>
        <dbReference type="SAM" id="MobiDB-lite"/>
    </source>
</evidence>
<evidence type="ECO:0000313" key="4">
    <source>
        <dbReference type="Proteomes" id="UP000269154"/>
    </source>
</evidence>
<keyword evidence="2" id="KW-1133">Transmembrane helix</keyword>
<dbReference type="AlphaFoldDB" id="A0A3N6PP08"/>
<protein>
    <submittedName>
        <fullName evidence="3">Uncharacterized protein</fullName>
    </submittedName>
</protein>